<dbReference type="PANTHER" id="PTHR43065">
    <property type="entry name" value="SENSOR HISTIDINE KINASE"/>
    <property type="match status" value="1"/>
</dbReference>
<dbReference type="CDD" id="cd00082">
    <property type="entry name" value="HisKA"/>
    <property type="match status" value="1"/>
</dbReference>
<dbReference type="GO" id="GO:0000155">
    <property type="term" value="F:phosphorelay sensor kinase activity"/>
    <property type="evidence" value="ECO:0007669"/>
    <property type="project" value="InterPro"/>
</dbReference>
<evidence type="ECO:0000256" key="1">
    <source>
        <dbReference type="ARBA" id="ARBA00022553"/>
    </source>
</evidence>
<dbReference type="SUPFAM" id="SSF55874">
    <property type="entry name" value="ATPase domain of HSP90 chaperone/DNA topoisomerase II/histidine kinase"/>
    <property type="match status" value="1"/>
</dbReference>
<organism evidence="3">
    <name type="scientific">marine metagenome</name>
    <dbReference type="NCBI Taxonomy" id="408172"/>
    <lineage>
        <taxon>unclassified sequences</taxon>
        <taxon>metagenomes</taxon>
        <taxon>ecological metagenomes</taxon>
    </lineage>
</organism>
<protein>
    <recommendedName>
        <fullName evidence="2">Histidine kinase domain-containing protein</fullName>
    </recommendedName>
</protein>
<dbReference type="PANTHER" id="PTHR43065:SF42">
    <property type="entry name" value="TWO-COMPONENT SENSOR PPRA"/>
    <property type="match status" value="1"/>
</dbReference>
<sequence>MDVVKSRTKSLTNKIQQANEETESIARFPEENPHSVIRASSAGKIIFANQSAMETILASLKVKVGGQAPSELCADIDEVMKKEDYVVKEHVISSRIYSCTFVPVSEHDYVNIYGVDVTDRQKEIESLARFPDENPHSVFRISEDGTVIFANAPAREKILSGLDVDVGDKVSGEILEIVSGVFKTEEFADIDHIIDERIYACSFVPVTKHSYVNVYGVDITAKIKAQEEMEQANQELIQAEKMSSLGIVISGIAHEIRNPLQVVMAMSESIAEDDDLERMRSDAKEIIDASKRMANIVSDLSGHARDARTLGDSTIYLNEVADKSLALSKHTRNLNKVKIVRQYEGKPTTIGSTSEITQIITNFINNGVDAMEAVGTITLATGVDNGTCYISVTDTGTGMNEETQKQIFDPFFTTKEAGKGTGLGLHVVNKIVTKHKAELHLDSALGKGSTFKVVFPKKP</sequence>
<dbReference type="InterPro" id="IPR005467">
    <property type="entry name" value="His_kinase_dom"/>
</dbReference>
<dbReference type="InterPro" id="IPR003661">
    <property type="entry name" value="HisK_dim/P_dom"/>
</dbReference>
<proteinExistence type="predicted"/>
<accession>A0A381TQ27</accession>
<dbReference type="Pfam" id="PF00512">
    <property type="entry name" value="HisKA"/>
    <property type="match status" value="1"/>
</dbReference>
<dbReference type="Pfam" id="PF02518">
    <property type="entry name" value="HATPase_c"/>
    <property type="match status" value="1"/>
</dbReference>
<gene>
    <name evidence="3" type="ORF">METZ01_LOCUS71040</name>
</gene>
<dbReference type="InterPro" id="IPR003594">
    <property type="entry name" value="HATPase_dom"/>
</dbReference>
<keyword evidence="1" id="KW-0597">Phosphoprotein</keyword>
<dbReference type="PROSITE" id="PS50109">
    <property type="entry name" value="HIS_KIN"/>
    <property type="match status" value="1"/>
</dbReference>
<dbReference type="PRINTS" id="PR00344">
    <property type="entry name" value="BCTRLSENSOR"/>
</dbReference>
<dbReference type="InterPro" id="IPR036097">
    <property type="entry name" value="HisK_dim/P_sf"/>
</dbReference>
<dbReference type="EMBL" id="UINC01004974">
    <property type="protein sequence ID" value="SVA18186.1"/>
    <property type="molecule type" value="Genomic_DNA"/>
</dbReference>
<dbReference type="AlphaFoldDB" id="A0A381TQ27"/>
<evidence type="ECO:0000313" key="3">
    <source>
        <dbReference type="EMBL" id="SVA18186.1"/>
    </source>
</evidence>
<dbReference type="SUPFAM" id="SSF47384">
    <property type="entry name" value="Homodimeric domain of signal transducing histidine kinase"/>
    <property type="match status" value="1"/>
</dbReference>
<dbReference type="SMART" id="SM00388">
    <property type="entry name" value="HisKA"/>
    <property type="match status" value="1"/>
</dbReference>
<evidence type="ECO:0000259" key="2">
    <source>
        <dbReference type="PROSITE" id="PS50109"/>
    </source>
</evidence>
<dbReference type="InterPro" id="IPR004358">
    <property type="entry name" value="Sig_transdc_His_kin-like_C"/>
</dbReference>
<dbReference type="Gene3D" id="3.30.565.10">
    <property type="entry name" value="Histidine kinase-like ATPase, C-terminal domain"/>
    <property type="match status" value="1"/>
</dbReference>
<dbReference type="Gene3D" id="1.10.287.130">
    <property type="match status" value="1"/>
</dbReference>
<dbReference type="InterPro" id="IPR036890">
    <property type="entry name" value="HATPase_C_sf"/>
</dbReference>
<dbReference type="SMART" id="SM00387">
    <property type="entry name" value="HATPase_c"/>
    <property type="match status" value="1"/>
</dbReference>
<name>A0A381TQ27_9ZZZZ</name>
<feature type="domain" description="Histidine kinase" evidence="2">
    <location>
        <begin position="251"/>
        <end position="459"/>
    </location>
</feature>
<reference evidence="3" key="1">
    <citation type="submission" date="2018-05" db="EMBL/GenBank/DDBJ databases">
        <authorList>
            <person name="Lanie J.A."/>
            <person name="Ng W.-L."/>
            <person name="Kazmierczak K.M."/>
            <person name="Andrzejewski T.M."/>
            <person name="Davidsen T.M."/>
            <person name="Wayne K.J."/>
            <person name="Tettelin H."/>
            <person name="Glass J.I."/>
            <person name="Rusch D."/>
            <person name="Podicherti R."/>
            <person name="Tsui H.-C.T."/>
            <person name="Winkler M.E."/>
        </authorList>
    </citation>
    <scope>NUCLEOTIDE SEQUENCE</scope>
</reference>